<organism evidence="6 7">
    <name type="scientific">Nitrospira defluvii</name>
    <dbReference type="NCBI Taxonomy" id="330214"/>
    <lineage>
        <taxon>Bacteria</taxon>
        <taxon>Pseudomonadati</taxon>
        <taxon>Nitrospirota</taxon>
        <taxon>Nitrospiria</taxon>
        <taxon>Nitrospirales</taxon>
        <taxon>Nitrospiraceae</taxon>
        <taxon>Nitrospira</taxon>
    </lineage>
</organism>
<dbReference type="InterPro" id="IPR015421">
    <property type="entry name" value="PyrdxlP-dep_Trfase_major"/>
</dbReference>
<evidence type="ECO:0000256" key="2">
    <source>
        <dbReference type="ARBA" id="ARBA00009721"/>
    </source>
</evidence>
<keyword evidence="7" id="KW-1185">Reference proteome</keyword>
<dbReference type="InterPro" id="IPR015424">
    <property type="entry name" value="PyrdxlP-dep_Trfase"/>
</dbReference>
<dbReference type="InterPro" id="IPR001597">
    <property type="entry name" value="ArAA_b-elim_lyase/Thr_aldolase"/>
</dbReference>
<comment type="caution">
    <text evidence="6">The sequence shown here is derived from an EMBL/GenBank/DDBJ whole genome shotgun (WGS) entry which is preliminary data.</text>
</comment>
<proteinExistence type="inferred from homology"/>
<evidence type="ECO:0000256" key="1">
    <source>
        <dbReference type="ARBA" id="ARBA00001933"/>
    </source>
</evidence>
<dbReference type="Pfam" id="PF01212">
    <property type="entry name" value="Beta_elim_lyase"/>
    <property type="match status" value="1"/>
</dbReference>
<feature type="domain" description="Aromatic amino acid beta-eliminating lyase/threonine aldolase" evidence="5">
    <location>
        <begin position="46"/>
        <end position="423"/>
    </location>
</feature>
<sequence>MNCPYEPYRIKVVEPITFTSREERCRLLHEAGFNLFQLPAESVAIDLLTDSGTSAMSDSQWAGLMLGDESYAGSKNFYHFEAAVRSLCGYRYVVPTHQGRAAEHVLFAAVVKPGMCVPNNMHFDTTRANIEHRDAEALDLVIKEAYDPHCELPFKGNMDVDRLEAIIERVGPDRVPLVLITITNNSGGGQPVSIANIRATSRLLKRYGIPLFFDACRFAENCFFIKEREPGYADVPVREIARSLFSLGDGCLMSAKKDGLVNIGGFLSVNDERWARAITNHLILVEGFPTYGGLAGRDLEALARGLEEVLDEDYLRFRISQVRYLGELLARGGVPILKPIGGHAVYINAREFLPHLQQHRFPAQALAVALYREYGIRGVEIGSVMFGTRDSPAEEAAYPELELVRLAIPRRVYTNSHLAYVAESVVDLFQHRDAIRGLVMTYGAPQLRHFTARFEEESSAVTQFHGAGVVTLPQ</sequence>
<evidence type="ECO:0000256" key="4">
    <source>
        <dbReference type="ARBA" id="ARBA00023239"/>
    </source>
</evidence>
<protein>
    <submittedName>
        <fullName evidence="6">Tryptophanase</fullName>
        <ecNumber evidence="6">4.1.99.1</ecNumber>
    </submittedName>
</protein>
<dbReference type="RefSeq" id="WP_213041672.1">
    <property type="nucleotide sequence ID" value="NZ_CAJNBJ010000002.1"/>
</dbReference>
<dbReference type="PANTHER" id="PTHR32325">
    <property type="entry name" value="BETA-ELIMINATING LYASE-LIKE PROTEIN-RELATED"/>
    <property type="match status" value="1"/>
</dbReference>
<comment type="cofactor">
    <cofactor evidence="1">
        <name>pyridoxal 5'-phosphate</name>
        <dbReference type="ChEBI" id="CHEBI:597326"/>
    </cofactor>
</comment>
<dbReference type="InterPro" id="IPR015422">
    <property type="entry name" value="PyrdxlP-dep_Trfase_small"/>
</dbReference>
<evidence type="ECO:0000313" key="7">
    <source>
        <dbReference type="Proteomes" id="UP000675880"/>
    </source>
</evidence>
<name>A0ABM8R390_9BACT</name>
<evidence type="ECO:0000256" key="3">
    <source>
        <dbReference type="ARBA" id="ARBA00022898"/>
    </source>
</evidence>
<keyword evidence="4 6" id="KW-0456">Lyase</keyword>
<dbReference type="InterPro" id="IPR011166">
    <property type="entry name" value="Beta-eliminating_lyase"/>
</dbReference>
<dbReference type="NCBIfam" id="NF009709">
    <property type="entry name" value="PRK13238.1"/>
    <property type="match status" value="1"/>
</dbReference>
<comment type="similarity">
    <text evidence="2">Belongs to the beta-eliminating lyase family.</text>
</comment>
<dbReference type="EMBL" id="CAJNBJ010000002">
    <property type="protein sequence ID" value="CAE6730181.1"/>
    <property type="molecule type" value="Genomic_DNA"/>
</dbReference>
<dbReference type="GO" id="GO:0009034">
    <property type="term" value="F:tryptophanase activity"/>
    <property type="evidence" value="ECO:0007669"/>
    <property type="project" value="UniProtKB-EC"/>
</dbReference>
<dbReference type="EC" id="4.1.99.1" evidence="6"/>
<dbReference type="Proteomes" id="UP000675880">
    <property type="component" value="Unassembled WGS sequence"/>
</dbReference>
<dbReference type="Gene3D" id="3.40.640.10">
    <property type="entry name" value="Type I PLP-dependent aspartate aminotransferase-like (Major domain)"/>
    <property type="match status" value="1"/>
</dbReference>
<keyword evidence="3" id="KW-0663">Pyridoxal phosphate</keyword>
<dbReference type="Gene3D" id="3.90.1150.10">
    <property type="entry name" value="Aspartate Aminotransferase, domain 1"/>
    <property type="match status" value="1"/>
</dbReference>
<dbReference type="SUPFAM" id="SSF53383">
    <property type="entry name" value="PLP-dependent transferases"/>
    <property type="match status" value="1"/>
</dbReference>
<evidence type="ECO:0000259" key="5">
    <source>
        <dbReference type="Pfam" id="PF01212"/>
    </source>
</evidence>
<evidence type="ECO:0000313" key="6">
    <source>
        <dbReference type="EMBL" id="CAE6730181.1"/>
    </source>
</evidence>
<dbReference type="PIRSF" id="PIRSF001386">
    <property type="entry name" value="Trpase"/>
    <property type="match status" value="1"/>
</dbReference>
<dbReference type="CDD" id="cd00617">
    <property type="entry name" value="Tnase_like"/>
    <property type="match status" value="1"/>
</dbReference>
<reference evidence="6 7" key="1">
    <citation type="submission" date="2021-02" db="EMBL/GenBank/DDBJ databases">
        <authorList>
            <person name="Han P."/>
        </authorList>
    </citation>
    <scope>NUCLEOTIDE SEQUENCE [LARGE SCALE GENOMIC DNA]</scope>
    <source>
        <strain evidence="6">Candidatus Nitrospira sp. ZN2</strain>
    </source>
</reference>
<accession>A0ABM8R390</accession>
<gene>
    <name evidence="6" type="primary">tnaA</name>
    <name evidence="6" type="ORF">NSPZN2_100323</name>
</gene>
<dbReference type="PANTHER" id="PTHR32325:SF4">
    <property type="entry name" value="TRYPTOPHANASE"/>
    <property type="match status" value="1"/>
</dbReference>